<gene>
    <name evidence="4" type="ORF">LVISKB_1137</name>
</gene>
<evidence type="ECO:0000256" key="2">
    <source>
        <dbReference type="SAM" id="Phobius"/>
    </source>
</evidence>
<evidence type="ECO:0000256" key="1">
    <source>
        <dbReference type="ARBA" id="ARBA00009067"/>
    </source>
</evidence>
<feature type="domain" description="CAAX prenyl protease 2/Lysostaphin resistance protein A-like" evidence="3">
    <location>
        <begin position="193"/>
        <end position="288"/>
    </location>
</feature>
<dbReference type="Pfam" id="PF02517">
    <property type="entry name" value="Rce1-like"/>
    <property type="match status" value="1"/>
</dbReference>
<dbReference type="PATRIC" id="fig|1001583.3.peg.1122"/>
<keyword evidence="2" id="KW-0472">Membrane</keyword>
<proteinExistence type="inferred from homology"/>
<feature type="transmembrane region" description="Helical" evidence="2">
    <location>
        <begin position="83"/>
        <end position="101"/>
    </location>
</feature>
<dbReference type="PANTHER" id="PTHR36435:SF1">
    <property type="entry name" value="CAAX AMINO TERMINAL PROTEASE FAMILY PROTEIN"/>
    <property type="match status" value="1"/>
</dbReference>
<organism evidence="4 5">
    <name type="scientific">Levilactobacillus brevis KB290</name>
    <dbReference type="NCBI Taxonomy" id="1001583"/>
    <lineage>
        <taxon>Bacteria</taxon>
        <taxon>Bacillati</taxon>
        <taxon>Bacillota</taxon>
        <taxon>Bacilli</taxon>
        <taxon>Lactobacillales</taxon>
        <taxon>Lactobacillaceae</taxon>
        <taxon>Levilactobacillus</taxon>
    </lineage>
</organism>
<reference evidence="4 5" key="1">
    <citation type="journal article" date="2013" name="PLoS ONE">
        <title>Genomic Analysis by Deep Sequencing of the Probiotic Lactobacillus brevis KB290 Harboring Nine Plasmids Reveals Genomic Stability.</title>
        <authorList>
            <person name="Fukao M."/>
            <person name="Oshima K."/>
            <person name="Morita H."/>
            <person name="Toh H."/>
            <person name="Suda W."/>
            <person name="Kim S.W."/>
            <person name="Suzuki S."/>
            <person name="Yakabe T."/>
            <person name="Hattori M."/>
            <person name="Yajima N."/>
        </authorList>
    </citation>
    <scope>NUCLEOTIDE SEQUENCE [LARGE SCALE GENOMIC DNA]</scope>
    <source>
        <strain evidence="4 5">KB290</strain>
    </source>
</reference>
<keyword evidence="2" id="KW-0812">Transmembrane</keyword>
<evidence type="ECO:0000313" key="4">
    <source>
        <dbReference type="EMBL" id="BAN06772.1"/>
    </source>
</evidence>
<protein>
    <submittedName>
        <fullName evidence="4">Immunity protein PlnI</fullName>
    </submittedName>
</protein>
<evidence type="ECO:0000313" key="5">
    <source>
        <dbReference type="Proteomes" id="UP000012042"/>
    </source>
</evidence>
<feature type="transmembrane region" description="Helical" evidence="2">
    <location>
        <begin position="154"/>
        <end position="175"/>
    </location>
</feature>
<feature type="transmembrane region" description="Helical" evidence="2">
    <location>
        <begin position="253"/>
        <end position="271"/>
    </location>
</feature>
<accession>M5AEI9</accession>
<evidence type="ECO:0000259" key="3">
    <source>
        <dbReference type="Pfam" id="PF02517"/>
    </source>
</evidence>
<feature type="transmembrane region" description="Helical" evidence="2">
    <location>
        <begin position="195"/>
        <end position="216"/>
    </location>
</feature>
<dbReference type="InterPro" id="IPR003675">
    <property type="entry name" value="Rce1/LyrA-like_dom"/>
</dbReference>
<feature type="transmembrane region" description="Helical" evidence="2">
    <location>
        <begin position="116"/>
        <end position="134"/>
    </location>
</feature>
<sequence>MPMIRLCNHLDSSLKRVYTKNYILMLTPITSNVNTSNIDLKIAILTETLQSQSLLCFTICLKIFLEKSGLFMTVTHTVSAKRLVVQFISFWLLWFIVQIGLNQPIQRHFAGWSQEILLDLIKLIVWLGAAWWFLHQTPAQQLTVPNSQQWRVAWRFTAGYLVFGAVVVYLLFQFWLAHHGLRIAHGFIPEYWGRYFLVVGITEEFVFRGYFLNVLLKKTSLTTANVLQAIAFASLHIPRYLTTVPAMSLTSWIGNLISVFALGLLFGWLYACSHSLWPGIVTHMTWDILVTLFA</sequence>
<dbReference type="EMBL" id="AP012167">
    <property type="protein sequence ID" value="BAN06772.1"/>
    <property type="molecule type" value="Genomic_DNA"/>
</dbReference>
<comment type="similarity">
    <text evidence="1">Belongs to the UPF0177 family.</text>
</comment>
<dbReference type="AlphaFoldDB" id="M5AEI9"/>
<dbReference type="GO" id="GO:0004175">
    <property type="term" value="F:endopeptidase activity"/>
    <property type="evidence" value="ECO:0007669"/>
    <property type="project" value="UniProtKB-ARBA"/>
</dbReference>
<dbReference type="PANTHER" id="PTHR36435">
    <property type="entry name" value="SLR1288 PROTEIN"/>
    <property type="match status" value="1"/>
</dbReference>
<dbReference type="Proteomes" id="UP000012042">
    <property type="component" value="Chromosome"/>
</dbReference>
<name>M5AEI9_LEVBR</name>
<dbReference type="HOGENOM" id="CLU_082387_0_0_9"/>
<dbReference type="InterPro" id="IPR052710">
    <property type="entry name" value="CAAX_protease"/>
</dbReference>
<dbReference type="GO" id="GO:0080120">
    <property type="term" value="P:CAAX-box protein maturation"/>
    <property type="evidence" value="ECO:0007669"/>
    <property type="project" value="UniProtKB-ARBA"/>
</dbReference>
<keyword evidence="2" id="KW-1133">Transmembrane helix</keyword>
<dbReference type="KEGG" id="lbk:LVISKB_1137"/>